<dbReference type="InterPro" id="IPR042099">
    <property type="entry name" value="ANL_N_sf"/>
</dbReference>
<name>A0A2U1SSL6_METSR</name>
<dbReference type="InterPro" id="IPR020845">
    <property type="entry name" value="AMP-binding_CS"/>
</dbReference>
<comment type="similarity">
    <text evidence="1">Belongs to the ATP-dependent AMP-binding enzyme family.</text>
</comment>
<evidence type="ECO:0000256" key="2">
    <source>
        <dbReference type="ARBA" id="ARBA00022598"/>
    </source>
</evidence>
<evidence type="ECO:0000256" key="4">
    <source>
        <dbReference type="ARBA" id="ARBA00022840"/>
    </source>
</evidence>
<keyword evidence="2 7" id="KW-0436">Ligase</keyword>
<evidence type="ECO:0000313" key="8">
    <source>
        <dbReference type="Proteomes" id="UP000245137"/>
    </source>
</evidence>
<dbReference type="SUPFAM" id="SSF56801">
    <property type="entry name" value="Acetyl-CoA synthetase-like"/>
    <property type="match status" value="1"/>
</dbReference>
<dbReference type="InterPro" id="IPR032387">
    <property type="entry name" value="ACAS_N"/>
</dbReference>
<dbReference type="CDD" id="cd05943">
    <property type="entry name" value="AACS"/>
    <property type="match status" value="1"/>
</dbReference>
<feature type="domain" description="Acetyl-coenzyme A synthetase N-terminal" evidence="6">
    <location>
        <begin position="35"/>
        <end position="90"/>
    </location>
</feature>
<evidence type="ECO:0000313" key="7">
    <source>
        <dbReference type="EMBL" id="PWB94609.1"/>
    </source>
</evidence>
<comment type="caution">
    <text evidence="7">The sequence shown here is derived from an EMBL/GenBank/DDBJ whole genome shotgun (WGS) entry which is preliminary data.</text>
</comment>
<dbReference type="PANTHER" id="PTHR42921">
    <property type="entry name" value="ACETOACETYL-COA SYNTHETASE"/>
    <property type="match status" value="1"/>
</dbReference>
<dbReference type="Gene3D" id="3.30.300.30">
    <property type="match status" value="1"/>
</dbReference>
<dbReference type="InterPro" id="IPR000873">
    <property type="entry name" value="AMP-dep_synth/lig_dom"/>
</dbReference>
<feature type="domain" description="AMP-dependent synthetase/ligase" evidence="5">
    <location>
        <begin position="96"/>
        <end position="471"/>
    </location>
</feature>
<dbReference type="NCBIfam" id="NF002937">
    <property type="entry name" value="PRK03584.1"/>
    <property type="match status" value="1"/>
</dbReference>
<dbReference type="Proteomes" id="UP000245137">
    <property type="component" value="Unassembled WGS sequence"/>
</dbReference>
<dbReference type="AlphaFoldDB" id="A0A2U1SSL6"/>
<dbReference type="InterPro" id="IPR045851">
    <property type="entry name" value="AMP-bd_C_sf"/>
</dbReference>
<dbReference type="InterPro" id="IPR005914">
    <property type="entry name" value="Acac_CoA_synth"/>
</dbReference>
<keyword evidence="8" id="KW-1185">Reference proteome</keyword>
<dbReference type="GO" id="GO:0030729">
    <property type="term" value="F:acetoacetate-CoA ligase activity"/>
    <property type="evidence" value="ECO:0007669"/>
    <property type="project" value="InterPro"/>
</dbReference>
<dbReference type="RefSeq" id="WP_108916692.1">
    <property type="nucleotide sequence ID" value="NZ_BGJY01000003.1"/>
</dbReference>
<evidence type="ECO:0000256" key="1">
    <source>
        <dbReference type="ARBA" id="ARBA00006432"/>
    </source>
</evidence>
<dbReference type="EMBL" id="PUIV01000007">
    <property type="protein sequence ID" value="PWB94609.1"/>
    <property type="molecule type" value="Genomic_DNA"/>
</dbReference>
<dbReference type="GO" id="GO:0006629">
    <property type="term" value="P:lipid metabolic process"/>
    <property type="evidence" value="ECO:0007669"/>
    <property type="project" value="InterPro"/>
</dbReference>
<reference evidence="7 8" key="1">
    <citation type="journal article" date="2018" name="Appl. Microbiol. Biotechnol.">
        <title>Co-cultivation of the strictly anaerobic methanogen Methanosarcina barkeri with aerobic methanotrophs in an oxygen-limited membrane bioreactor.</title>
        <authorList>
            <person name="In 't Zandt M.H."/>
            <person name="van den Bosch T.J.M."/>
            <person name="Rijkers R."/>
            <person name="van Kessel M.A.H.J."/>
            <person name="Jetten M.S.M."/>
            <person name="Welte C.U."/>
        </authorList>
    </citation>
    <scope>NUCLEOTIDE SEQUENCE [LARGE SCALE GENOMIC DNA]</scope>
    <source>
        <strain evidence="7 8">DSM 17706</strain>
    </source>
</reference>
<dbReference type="GO" id="GO:0005524">
    <property type="term" value="F:ATP binding"/>
    <property type="evidence" value="ECO:0007669"/>
    <property type="project" value="UniProtKB-KW"/>
</dbReference>
<accession>A0A2U1SSL6</accession>
<dbReference type="PANTHER" id="PTHR42921:SF1">
    <property type="entry name" value="ACETOACETYL-COA SYNTHETASE"/>
    <property type="match status" value="1"/>
</dbReference>
<dbReference type="Pfam" id="PF00501">
    <property type="entry name" value="AMP-binding"/>
    <property type="match status" value="1"/>
</dbReference>
<protein>
    <submittedName>
        <fullName evidence="7">Acetoacetate--CoA ligase</fullName>
    </submittedName>
</protein>
<keyword evidence="4" id="KW-0067">ATP-binding</keyword>
<evidence type="ECO:0000259" key="6">
    <source>
        <dbReference type="Pfam" id="PF16177"/>
    </source>
</evidence>
<dbReference type="PROSITE" id="PS00455">
    <property type="entry name" value="AMP_BINDING"/>
    <property type="match status" value="1"/>
</dbReference>
<dbReference type="Gene3D" id="3.40.50.12780">
    <property type="entry name" value="N-terminal domain of ligase-like"/>
    <property type="match status" value="1"/>
</dbReference>
<evidence type="ECO:0000259" key="5">
    <source>
        <dbReference type="Pfam" id="PF00501"/>
    </source>
</evidence>
<organism evidence="7 8">
    <name type="scientific">Methylosinus sporium</name>
    <dbReference type="NCBI Taxonomy" id="428"/>
    <lineage>
        <taxon>Bacteria</taxon>
        <taxon>Pseudomonadati</taxon>
        <taxon>Pseudomonadota</taxon>
        <taxon>Alphaproteobacteria</taxon>
        <taxon>Hyphomicrobiales</taxon>
        <taxon>Methylocystaceae</taxon>
        <taxon>Methylosinus</taxon>
    </lineage>
</organism>
<dbReference type="NCBIfam" id="TIGR01217">
    <property type="entry name" value="ac_ac_CoA_syn"/>
    <property type="match status" value="1"/>
</dbReference>
<dbReference type="OrthoDB" id="9803968at2"/>
<evidence type="ECO:0000256" key="3">
    <source>
        <dbReference type="ARBA" id="ARBA00022741"/>
    </source>
</evidence>
<proteinExistence type="inferred from homology"/>
<keyword evidence="3" id="KW-0547">Nucleotide-binding</keyword>
<sequence length="653" mass="72032">MPIWKPDFDRQNNAILTRFARSIEATKPFAESFDYDGLYCWSLASSPQFWSAIWDFCGVIGEKGERILIDADKMPGARWFPDARLNFAENLLRPRPAETEAIVFRGEDKVERRLSFGEIVAEAAALAAYFRAQGVAPGDRIAAYIHNGPEAIIGMLAAASLGAVWSSCAPEFGVQSVLDRFGQIAPRILIAVNGYFYKGKTLDRADNIREIAGKLPSVQKILLVPYTSASPSLDGLADAQLWPQAIVAHEGAALRYERLPFDHPLYIMFSSGTTGAPKCIVHGAGGTLLQHLKEHRLQSDIKPGDRFFYATSTGWMMWNWLASGLASEATLLLYDGFFNAGEDGAILLDFAAEEKATFFGTSAGYLKQIEKQGLKPRESHDLSAVRSIASTGSPLLPDSFDYVYRDFKEDVQLASISGGTDIVSCFVGGNPWSPVYRGEIQCAGLGMAVQVWDEEGKRVTGHEGELVCTQPFPSMPIYFWNDADGEKYRKAYFSEHPGIWRHGDFATETEHKGFLIHGRSDATLNPQGVRIGTADIYNIVERLPEILESLAIDQEWEGTTRIVLFVKTRESAELDDALAARIKRELFEKASPRHVPSVIIAAPDLPHTRSGKLVELAVKEIVHGRPVKNVGALSNPESLAFFANLPQLADKGR</sequence>
<gene>
    <name evidence="7" type="ORF">C5689_07590</name>
</gene>
<dbReference type="Pfam" id="PF16177">
    <property type="entry name" value="ACAS_N"/>
    <property type="match status" value="1"/>
</dbReference>